<evidence type="ECO:0000313" key="1">
    <source>
        <dbReference type="EMBL" id="CAB3985546.1"/>
    </source>
</evidence>
<organism evidence="1 2">
    <name type="scientific">Paramuricea clavata</name>
    <name type="common">Red gorgonian</name>
    <name type="synonym">Violescent sea-whip</name>
    <dbReference type="NCBI Taxonomy" id="317549"/>
    <lineage>
        <taxon>Eukaryota</taxon>
        <taxon>Metazoa</taxon>
        <taxon>Cnidaria</taxon>
        <taxon>Anthozoa</taxon>
        <taxon>Octocorallia</taxon>
        <taxon>Malacalcyonacea</taxon>
        <taxon>Plexauridae</taxon>
        <taxon>Paramuricea</taxon>
    </lineage>
</organism>
<dbReference type="EMBL" id="CACRXK020000884">
    <property type="protein sequence ID" value="CAB3985546.1"/>
    <property type="molecule type" value="Genomic_DNA"/>
</dbReference>
<proteinExistence type="predicted"/>
<sequence>MITQTEARVTSDAFTASPRTTFDTSQEQSNSAVLPELSSVNLNNEHDHNYLEAFANNHELETVDHDLLHAECHCGKKCKSFKGLQAHRRHCPINGNLDLNLLFAEDSDPPIPSGQASRVHSVENEETQCLDNSFQRIPVKSGIKLPKTPTDWDNANEYFRANLNTSNEITDIDTEISSLQDMIYTYFKSNFGTYNNEDDTVTA</sequence>
<reference evidence="1" key="1">
    <citation type="submission" date="2020-04" db="EMBL/GenBank/DDBJ databases">
        <authorList>
            <person name="Alioto T."/>
            <person name="Alioto T."/>
            <person name="Gomez Garrido J."/>
        </authorList>
    </citation>
    <scope>NUCLEOTIDE SEQUENCE</scope>
    <source>
        <strain evidence="1">A484AB</strain>
    </source>
</reference>
<dbReference type="Proteomes" id="UP001152795">
    <property type="component" value="Unassembled WGS sequence"/>
</dbReference>
<evidence type="ECO:0000313" key="2">
    <source>
        <dbReference type="Proteomes" id="UP001152795"/>
    </source>
</evidence>
<keyword evidence="2" id="KW-1185">Reference proteome</keyword>
<comment type="caution">
    <text evidence="1">The sequence shown here is derived from an EMBL/GenBank/DDBJ whole genome shotgun (WGS) entry which is preliminary data.</text>
</comment>
<protein>
    <submittedName>
        <fullName evidence="1">Uncharacterized protein</fullName>
    </submittedName>
</protein>
<dbReference type="OrthoDB" id="10225917at2759"/>
<dbReference type="AlphaFoldDB" id="A0A6S7GAM8"/>
<name>A0A6S7GAM8_PARCT</name>
<accession>A0A6S7GAM8</accession>
<gene>
    <name evidence="1" type="ORF">PACLA_8A079401</name>
</gene>